<dbReference type="Gene3D" id="3.60.21.10">
    <property type="match status" value="1"/>
</dbReference>
<protein>
    <submittedName>
        <fullName evidence="2">Metallo-dependent phosphatase-like protein</fullName>
    </submittedName>
</protein>
<dbReference type="InterPro" id="IPR029052">
    <property type="entry name" value="Metallo-depent_PP-like"/>
</dbReference>
<name>A0AAV9HC84_9PEZI</name>
<evidence type="ECO:0000313" key="3">
    <source>
        <dbReference type="Proteomes" id="UP001321749"/>
    </source>
</evidence>
<accession>A0AAV9HC84</accession>
<keyword evidence="3" id="KW-1185">Reference proteome</keyword>
<proteinExistence type="predicted"/>
<evidence type="ECO:0000259" key="1">
    <source>
        <dbReference type="Pfam" id="PF00149"/>
    </source>
</evidence>
<dbReference type="SUPFAM" id="SSF56300">
    <property type="entry name" value="Metallo-dependent phosphatases"/>
    <property type="match status" value="1"/>
</dbReference>
<evidence type="ECO:0000313" key="2">
    <source>
        <dbReference type="EMBL" id="KAK4458202.1"/>
    </source>
</evidence>
<dbReference type="PANTHER" id="PTHR12905:SF0">
    <property type="entry name" value="CALCINEURIN-LIKE PHOSPHOESTERASE DOMAIN-CONTAINING PROTEIN"/>
    <property type="match status" value="1"/>
</dbReference>
<dbReference type="PANTHER" id="PTHR12905">
    <property type="entry name" value="METALLOPHOSPHOESTERASE"/>
    <property type="match status" value="1"/>
</dbReference>
<dbReference type="Proteomes" id="UP001321749">
    <property type="component" value="Unassembled WGS sequence"/>
</dbReference>
<feature type="domain" description="Calcineurin-like phosphoesterase" evidence="1">
    <location>
        <begin position="8"/>
        <end position="215"/>
    </location>
</feature>
<sequence>MQPLINTKFLIISDTHAATGLTVPNLPVDVAIHCGDLTDESKISEFRTTLSLLRSINAPLKLVIAGNHDFALDTPMFVKKTTQAQTVLSIEPELIKETYGDLGEARKLFEDAKADGIIFLDEGVHHFNLDNGASLTVYASPYTSSLEADWGFQYRKGEHHDFAIQNNNVDVVITHGPPKGVLDRTCSRQTAGCEHLFAAVARARPRMHCFGHIHEGWGARLVAWRDKPSEVPSHFADIDNARSKVIDNLARRGAQDSRREACGGFRATCHGRESEFPIVPGQTTLFVNAAIEPAEEAQRQLPWVIEIELPACS</sequence>
<comment type="caution">
    <text evidence="2">The sequence shown here is derived from an EMBL/GenBank/DDBJ whole genome shotgun (WGS) entry which is preliminary data.</text>
</comment>
<dbReference type="AlphaFoldDB" id="A0AAV9HC84"/>
<reference evidence="2" key="2">
    <citation type="submission" date="2023-06" db="EMBL/GenBank/DDBJ databases">
        <authorList>
            <consortium name="Lawrence Berkeley National Laboratory"/>
            <person name="Mondo S.J."/>
            <person name="Hensen N."/>
            <person name="Bonometti L."/>
            <person name="Westerberg I."/>
            <person name="Brannstrom I.O."/>
            <person name="Guillou S."/>
            <person name="Cros-Aarteil S."/>
            <person name="Calhoun S."/>
            <person name="Haridas S."/>
            <person name="Kuo A."/>
            <person name="Pangilinan J."/>
            <person name="Riley R."/>
            <person name="Labutti K."/>
            <person name="Andreopoulos B."/>
            <person name="Lipzen A."/>
            <person name="Chen C."/>
            <person name="Yanf M."/>
            <person name="Daum C."/>
            <person name="Ng V."/>
            <person name="Clum A."/>
            <person name="Steindorff A."/>
            <person name="Ohm R."/>
            <person name="Martin F."/>
            <person name="Silar P."/>
            <person name="Natvig D."/>
            <person name="Lalanne C."/>
            <person name="Gautier V."/>
            <person name="Ament-Velasquez S.L."/>
            <person name="Kruys A."/>
            <person name="Hutchinson M.I."/>
            <person name="Powell A.J."/>
            <person name="Barry K."/>
            <person name="Miller A.N."/>
            <person name="Grigoriev I.V."/>
            <person name="Debuchy R."/>
            <person name="Gladieux P."/>
            <person name="Thoren M.H."/>
            <person name="Johannesson H."/>
        </authorList>
    </citation>
    <scope>NUCLEOTIDE SEQUENCE</scope>
    <source>
        <strain evidence="2">PSN324</strain>
    </source>
</reference>
<reference evidence="2" key="1">
    <citation type="journal article" date="2023" name="Mol. Phylogenet. Evol.">
        <title>Genome-scale phylogeny and comparative genomics of the fungal order Sordariales.</title>
        <authorList>
            <person name="Hensen N."/>
            <person name="Bonometti L."/>
            <person name="Westerberg I."/>
            <person name="Brannstrom I.O."/>
            <person name="Guillou S."/>
            <person name="Cros-Aarteil S."/>
            <person name="Calhoun S."/>
            <person name="Haridas S."/>
            <person name="Kuo A."/>
            <person name="Mondo S."/>
            <person name="Pangilinan J."/>
            <person name="Riley R."/>
            <person name="LaButti K."/>
            <person name="Andreopoulos B."/>
            <person name="Lipzen A."/>
            <person name="Chen C."/>
            <person name="Yan M."/>
            <person name="Daum C."/>
            <person name="Ng V."/>
            <person name="Clum A."/>
            <person name="Steindorff A."/>
            <person name="Ohm R.A."/>
            <person name="Martin F."/>
            <person name="Silar P."/>
            <person name="Natvig D.O."/>
            <person name="Lalanne C."/>
            <person name="Gautier V."/>
            <person name="Ament-Velasquez S.L."/>
            <person name="Kruys A."/>
            <person name="Hutchinson M.I."/>
            <person name="Powell A.J."/>
            <person name="Barry K."/>
            <person name="Miller A.N."/>
            <person name="Grigoriev I.V."/>
            <person name="Debuchy R."/>
            <person name="Gladieux P."/>
            <person name="Hiltunen Thoren M."/>
            <person name="Johannesson H."/>
        </authorList>
    </citation>
    <scope>NUCLEOTIDE SEQUENCE</scope>
    <source>
        <strain evidence="2">PSN324</strain>
    </source>
</reference>
<gene>
    <name evidence="2" type="ORF">QBC42DRAFT_315795</name>
</gene>
<dbReference type="InterPro" id="IPR004843">
    <property type="entry name" value="Calcineurin-like_PHP"/>
</dbReference>
<dbReference type="Pfam" id="PF00149">
    <property type="entry name" value="Metallophos"/>
    <property type="match status" value="1"/>
</dbReference>
<organism evidence="2 3">
    <name type="scientific">Cladorrhinum samala</name>
    <dbReference type="NCBI Taxonomy" id="585594"/>
    <lineage>
        <taxon>Eukaryota</taxon>
        <taxon>Fungi</taxon>
        <taxon>Dikarya</taxon>
        <taxon>Ascomycota</taxon>
        <taxon>Pezizomycotina</taxon>
        <taxon>Sordariomycetes</taxon>
        <taxon>Sordariomycetidae</taxon>
        <taxon>Sordariales</taxon>
        <taxon>Podosporaceae</taxon>
        <taxon>Cladorrhinum</taxon>
    </lineage>
</organism>
<dbReference type="GO" id="GO:0016787">
    <property type="term" value="F:hydrolase activity"/>
    <property type="evidence" value="ECO:0007669"/>
    <property type="project" value="InterPro"/>
</dbReference>
<dbReference type="CDD" id="cd07379">
    <property type="entry name" value="MPP_239FB"/>
    <property type="match status" value="1"/>
</dbReference>
<dbReference type="InterPro" id="IPR051693">
    <property type="entry name" value="UPF0046_metallophosphoest"/>
</dbReference>
<dbReference type="EMBL" id="MU865079">
    <property type="protein sequence ID" value="KAK4458202.1"/>
    <property type="molecule type" value="Genomic_DNA"/>
</dbReference>